<dbReference type="GO" id="GO:0016831">
    <property type="term" value="F:carboxy-lyase activity"/>
    <property type="evidence" value="ECO:0007669"/>
    <property type="project" value="InterPro"/>
</dbReference>
<dbReference type="InterPro" id="IPR006680">
    <property type="entry name" value="Amidohydro-rel"/>
</dbReference>
<reference evidence="3 4" key="1">
    <citation type="journal article" date="2019" name="Nat. Microbiol.">
        <title>Mediterranean grassland soil C-N compound turnover is dependent on rainfall and depth, and is mediated by genomically divergent microorganisms.</title>
        <authorList>
            <person name="Diamond S."/>
            <person name="Andeer P.F."/>
            <person name="Li Z."/>
            <person name="Crits-Christoph A."/>
            <person name="Burstein D."/>
            <person name="Anantharaman K."/>
            <person name="Lane K.R."/>
            <person name="Thomas B.C."/>
            <person name="Pan C."/>
            <person name="Northen T.R."/>
            <person name="Banfield J.F."/>
        </authorList>
    </citation>
    <scope>NUCLEOTIDE SEQUENCE [LARGE SCALE GENOMIC DNA]</scope>
    <source>
        <strain evidence="3">NP_2</strain>
    </source>
</reference>
<dbReference type="InterPro" id="IPR032466">
    <property type="entry name" value="Metal_Hydrolase"/>
</dbReference>
<dbReference type="PANTHER" id="PTHR21240">
    <property type="entry name" value="2-AMINO-3-CARBOXYLMUCONATE-6-SEMIALDEHYDE DECARBOXYLASE"/>
    <property type="match status" value="1"/>
</dbReference>
<dbReference type="GO" id="GO:0005737">
    <property type="term" value="C:cytoplasm"/>
    <property type="evidence" value="ECO:0007669"/>
    <property type="project" value="TreeGrafter"/>
</dbReference>
<dbReference type="AlphaFoldDB" id="A0A537KXM3"/>
<keyword evidence="3" id="KW-0378">Hydrolase</keyword>
<feature type="domain" description="Amidohydrolase-related" evidence="2">
    <location>
        <begin position="14"/>
        <end position="313"/>
    </location>
</feature>
<name>A0A537KXM3_9BACT</name>
<dbReference type="Gene3D" id="3.20.20.140">
    <property type="entry name" value="Metal-dependent hydrolases"/>
    <property type="match status" value="1"/>
</dbReference>
<dbReference type="GO" id="GO:0019748">
    <property type="term" value="P:secondary metabolic process"/>
    <property type="evidence" value="ECO:0007669"/>
    <property type="project" value="TreeGrafter"/>
</dbReference>
<evidence type="ECO:0000313" key="4">
    <source>
        <dbReference type="Proteomes" id="UP000318661"/>
    </source>
</evidence>
<gene>
    <name evidence="3" type="ORF">E6G99_12965</name>
</gene>
<sequence>MMESSAQADVPVLDFHAHFPVRAEPDAAQVQYVRRFGDAKWAVIRRHLAADQEAWRRAWGFPAPEPAGDDAEMAARWAQEVERHRLVRVVFVTGGGNERLASALKPYSDKFVGFAHHDPFAPGAPAALERAVRTFGFRGYKVIAPHHQHRLDDERLYPLWETAERLKVPVLIHFGPLRYEGIVAGPNINPLVLQDVARAFPEVPFVVPHFGCGYPRELLHLMWVCGNVYVDTSGSNEWMRWMPYALDLKALFGKFLETVGPQRIIFGTDSSWFPRGFARRYLQVQFQACRELGLGQDALRLIFAGNAARLLGLPLSGPESDDR</sequence>
<keyword evidence="1" id="KW-0456">Lyase</keyword>
<dbReference type="EMBL" id="VBAJ01000343">
    <property type="protein sequence ID" value="TMJ00481.1"/>
    <property type="molecule type" value="Genomic_DNA"/>
</dbReference>
<dbReference type="InterPro" id="IPR032465">
    <property type="entry name" value="ACMSD"/>
</dbReference>
<evidence type="ECO:0000259" key="2">
    <source>
        <dbReference type="Pfam" id="PF04909"/>
    </source>
</evidence>
<dbReference type="CDD" id="cd01292">
    <property type="entry name" value="metallo-dependent_hydrolases"/>
    <property type="match status" value="1"/>
</dbReference>
<dbReference type="SUPFAM" id="SSF51556">
    <property type="entry name" value="Metallo-dependent hydrolases"/>
    <property type="match status" value="1"/>
</dbReference>
<dbReference type="GO" id="GO:0016787">
    <property type="term" value="F:hydrolase activity"/>
    <property type="evidence" value="ECO:0007669"/>
    <property type="project" value="UniProtKB-KW"/>
</dbReference>
<organism evidence="3 4">
    <name type="scientific">Candidatus Segetimicrobium genomatis</name>
    <dbReference type="NCBI Taxonomy" id="2569760"/>
    <lineage>
        <taxon>Bacteria</taxon>
        <taxon>Bacillati</taxon>
        <taxon>Candidatus Sysuimicrobiota</taxon>
        <taxon>Candidatus Sysuimicrobiia</taxon>
        <taxon>Candidatus Sysuimicrobiales</taxon>
        <taxon>Candidatus Segetimicrobiaceae</taxon>
        <taxon>Candidatus Segetimicrobium</taxon>
    </lineage>
</organism>
<dbReference type="Proteomes" id="UP000318661">
    <property type="component" value="Unassembled WGS sequence"/>
</dbReference>
<dbReference type="PANTHER" id="PTHR21240:SF28">
    <property type="entry name" value="ISO-OROTATE DECARBOXYLASE (EUROFUNG)"/>
    <property type="match status" value="1"/>
</dbReference>
<accession>A0A537KXM3</accession>
<evidence type="ECO:0000256" key="1">
    <source>
        <dbReference type="ARBA" id="ARBA00023239"/>
    </source>
</evidence>
<proteinExistence type="predicted"/>
<protein>
    <submittedName>
        <fullName evidence="3">Amidohydrolase</fullName>
    </submittedName>
</protein>
<dbReference type="Pfam" id="PF04909">
    <property type="entry name" value="Amidohydro_2"/>
    <property type="match status" value="1"/>
</dbReference>
<evidence type="ECO:0000313" key="3">
    <source>
        <dbReference type="EMBL" id="TMJ00481.1"/>
    </source>
</evidence>
<comment type="caution">
    <text evidence="3">The sequence shown here is derived from an EMBL/GenBank/DDBJ whole genome shotgun (WGS) entry which is preliminary data.</text>
</comment>